<evidence type="ECO:0000256" key="1">
    <source>
        <dbReference type="ARBA" id="ARBA00009902"/>
    </source>
</evidence>
<dbReference type="SMART" id="SM00640">
    <property type="entry name" value="Glyco_32"/>
    <property type="match status" value="1"/>
</dbReference>
<reference evidence="10 12" key="2">
    <citation type="submission" date="2020-08" db="EMBL/GenBank/DDBJ databases">
        <title>Sequencing the genomes of 1000 actinobacteria strains.</title>
        <authorList>
            <person name="Klenk H.-P."/>
        </authorList>
    </citation>
    <scope>NUCLEOTIDE SEQUENCE [LARGE SCALE GENOMIC DNA]</scope>
    <source>
        <strain evidence="10 12">DSM 9581</strain>
    </source>
</reference>
<dbReference type="EMBL" id="JACHDN010000001">
    <property type="protein sequence ID" value="MBB5473309.1"/>
    <property type="molecule type" value="Genomic_DNA"/>
</dbReference>
<dbReference type="PANTHER" id="PTHR43101:SF1">
    <property type="entry name" value="BETA-FRUCTOSIDASE"/>
    <property type="match status" value="1"/>
</dbReference>
<dbReference type="InterPro" id="IPR001362">
    <property type="entry name" value="Glyco_hydro_32"/>
</dbReference>
<evidence type="ECO:0000256" key="4">
    <source>
        <dbReference type="ARBA" id="ARBA00023295"/>
    </source>
</evidence>
<keyword evidence="11" id="KW-1185">Reference proteome</keyword>
<dbReference type="SUPFAM" id="SSF49899">
    <property type="entry name" value="Concanavalin A-like lectins/glucanases"/>
    <property type="match status" value="1"/>
</dbReference>
<comment type="similarity">
    <text evidence="1 5">Belongs to the glycosyl hydrolase 32 family.</text>
</comment>
<feature type="domain" description="Glycosyl hydrolase family 32 N-terminal" evidence="7">
    <location>
        <begin position="46"/>
        <end position="360"/>
    </location>
</feature>
<dbReference type="GO" id="GO:0004564">
    <property type="term" value="F:beta-fructofuranosidase activity"/>
    <property type="evidence" value="ECO:0007669"/>
    <property type="project" value="UniProtKB-EC"/>
</dbReference>
<reference evidence="9 11" key="1">
    <citation type="submission" date="2019-07" db="EMBL/GenBank/DDBJ databases">
        <title>Whole genome shotgun sequence of Cellulomonas hominis NBRC 16055.</title>
        <authorList>
            <person name="Hosoyama A."/>
            <person name="Uohara A."/>
            <person name="Ohji S."/>
            <person name="Ichikawa N."/>
        </authorList>
    </citation>
    <scope>NUCLEOTIDE SEQUENCE [LARGE SCALE GENOMIC DNA]</scope>
    <source>
        <strain evidence="9 11">NBRC 16055</strain>
    </source>
</reference>
<evidence type="ECO:0000256" key="6">
    <source>
        <dbReference type="SAM" id="MobiDB-lite"/>
    </source>
</evidence>
<evidence type="ECO:0000256" key="5">
    <source>
        <dbReference type="RuleBase" id="RU362110"/>
    </source>
</evidence>
<sequence>MTIRTETDAAPVTPALPAPGTHDDATTRRAALVAEAARDHLRPRAHVTAPGGWLNDPNGVGVRDDTYHLFYQYNPDAPVHHAIHWGHLTSADLVHWRDEPIALAPEAGADEDGCWSGVLVDDDGTPTLVYSGRRDGAESACLAVGSPDLRTWRREAANPVVAGPPAGLETTAFRDHAVWREQGRWHMLIGSGVVGLGGTALHYASDDLRTWDYLGPMVTGDAADRPDEAVLDADNHAWTGTMWECVDLFDLPAPDGGVRTVLVFSAWDHGRTLHPMYLVGRRDGDRFVPEAPARLLDLGRRHFYAPQSFTDDRAGGRRVIYGWMQEARSDGACVAAGWSGVMTLPRELTLDREGRLHARPVPEVELLRGDPVPLPGGAARADQVDVVADLVLPDGGRVDVELLATPDGAERTVLSITRRGDVAEVLLDRSASSLDPTLDVVALRGGVRVDASGVLDLRVLVDRSAVEVFVAGVPLSARVYPTRPDATGLRLSASAGGEVVAARAWRLGEAFPEPRTVEGPL</sequence>
<dbReference type="Proteomes" id="UP000564629">
    <property type="component" value="Unassembled WGS sequence"/>
</dbReference>
<evidence type="ECO:0000256" key="3">
    <source>
        <dbReference type="ARBA" id="ARBA00022801"/>
    </source>
</evidence>
<evidence type="ECO:0000313" key="9">
    <source>
        <dbReference type="EMBL" id="GEL47695.1"/>
    </source>
</evidence>
<name>A0A511FEM3_9CELL</name>
<gene>
    <name evidence="9" type="ORF">CHO01_28110</name>
    <name evidence="10" type="ORF">HNR08_002045</name>
</gene>
<dbReference type="CDD" id="cd08996">
    <property type="entry name" value="GH32_FFase"/>
    <property type="match status" value="1"/>
</dbReference>
<proteinExistence type="inferred from homology"/>
<dbReference type="GO" id="GO:0005975">
    <property type="term" value="P:carbohydrate metabolic process"/>
    <property type="evidence" value="ECO:0007669"/>
    <property type="project" value="InterPro"/>
</dbReference>
<evidence type="ECO:0000313" key="10">
    <source>
        <dbReference type="EMBL" id="MBB5473309.1"/>
    </source>
</evidence>
<feature type="region of interest" description="Disordered" evidence="6">
    <location>
        <begin position="1"/>
        <end position="24"/>
    </location>
</feature>
<dbReference type="EC" id="3.2.1.26" evidence="2"/>
<dbReference type="Pfam" id="PF00251">
    <property type="entry name" value="Glyco_hydro_32N"/>
    <property type="match status" value="1"/>
</dbReference>
<accession>A0A511FEM3</accession>
<dbReference type="InterPro" id="IPR013148">
    <property type="entry name" value="Glyco_hydro_32_N"/>
</dbReference>
<dbReference type="RefSeq" id="WP_246803111.1">
    <property type="nucleotide sequence ID" value="NZ_BJVQ01000045.1"/>
</dbReference>
<dbReference type="InterPro" id="IPR013320">
    <property type="entry name" value="ConA-like_dom_sf"/>
</dbReference>
<dbReference type="Proteomes" id="UP000321723">
    <property type="component" value="Unassembled WGS sequence"/>
</dbReference>
<evidence type="ECO:0000313" key="11">
    <source>
        <dbReference type="Proteomes" id="UP000321723"/>
    </source>
</evidence>
<dbReference type="Pfam" id="PF08244">
    <property type="entry name" value="Glyco_hydro_32C"/>
    <property type="match status" value="1"/>
</dbReference>
<dbReference type="InterPro" id="IPR023296">
    <property type="entry name" value="Glyco_hydro_beta-prop_sf"/>
</dbReference>
<dbReference type="SUPFAM" id="SSF75005">
    <property type="entry name" value="Arabinanase/levansucrase/invertase"/>
    <property type="match status" value="1"/>
</dbReference>
<comment type="caution">
    <text evidence="9">The sequence shown here is derived from an EMBL/GenBank/DDBJ whole genome shotgun (WGS) entry which is preliminary data.</text>
</comment>
<dbReference type="PANTHER" id="PTHR43101">
    <property type="entry name" value="BETA-FRUCTOSIDASE"/>
    <property type="match status" value="1"/>
</dbReference>
<evidence type="ECO:0000259" key="7">
    <source>
        <dbReference type="Pfam" id="PF00251"/>
    </source>
</evidence>
<dbReference type="EMBL" id="BJVQ01000045">
    <property type="protein sequence ID" value="GEL47695.1"/>
    <property type="molecule type" value="Genomic_DNA"/>
</dbReference>
<evidence type="ECO:0000256" key="2">
    <source>
        <dbReference type="ARBA" id="ARBA00012758"/>
    </source>
</evidence>
<dbReference type="AlphaFoldDB" id="A0A511FEM3"/>
<dbReference type="Gene3D" id="2.115.10.20">
    <property type="entry name" value="Glycosyl hydrolase domain, family 43"/>
    <property type="match status" value="1"/>
</dbReference>
<keyword evidence="4 5" id="KW-0326">Glycosidase</keyword>
<dbReference type="InterPro" id="IPR051214">
    <property type="entry name" value="GH32_Enzymes"/>
</dbReference>
<organism evidence="9 11">
    <name type="scientific">Cellulomonas hominis</name>
    <dbReference type="NCBI Taxonomy" id="156981"/>
    <lineage>
        <taxon>Bacteria</taxon>
        <taxon>Bacillati</taxon>
        <taxon>Actinomycetota</taxon>
        <taxon>Actinomycetes</taxon>
        <taxon>Micrococcales</taxon>
        <taxon>Cellulomonadaceae</taxon>
        <taxon>Cellulomonas</taxon>
    </lineage>
</organism>
<feature type="domain" description="Glycosyl hydrolase family 32 C-terminal" evidence="8">
    <location>
        <begin position="379"/>
        <end position="505"/>
    </location>
</feature>
<protein>
    <recommendedName>
        <fullName evidence="2">beta-fructofuranosidase</fullName>
        <ecNumber evidence="2">3.2.1.26</ecNumber>
    </recommendedName>
</protein>
<dbReference type="Gene3D" id="2.60.120.560">
    <property type="entry name" value="Exo-inulinase, domain 1"/>
    <property type="match status" value="1"/>
</dbReference>
<evidence type="ECO:0000313" key="12">
    <source>
        <dbReference type="Proteomes" id="UP000564629"/>
    </source>
</evidence>
<dbReference type="InterPro" id="IPR013189">
    <property type="entry name" value="Glyco_hydro_32_C"/>
</dbReference>
<evidence type="ECO:0000259" key="8">
    <source>
        <dbReference type="Pfam" id="PF08244"/>
    </source>
</evidence>
<keyword evidence="3 5" id="KW-0378">Hydrolase</keyword>